<keyword evidence="3" id="KW-1185">Reference proteome</keyword>
<proteinExistence type="predicted"/>
<dbReference type="InterPro" id="IPR009875">
    <property type="entry name" value="PilZ_domain"/>
</dbReference>
<evidence type="ECO:0000313" key="2">
    <source>
        <dbReference type="EMBL" id="KAB0663987.1"/>
    </source>
</evidence>
<dbReference type="SUPFAM" id="SSF141371">
    <property type="entry name" value="PilZ domain-like"/>
    <property type="match status" value="1"/>
</dbReference>
<sequence length="252" mass="27613">MPACTRTHLLKGLSMKADIYHLVTVNDGASDNAAIVQVFSDMAANRLKRNFSLLNYYDEVPVSYGSTIVGVEGDSVELKVHEHQALILKQDNNALIKCPHFHNDLGVHCYASYVNVAKKTVILHKFSYAQIRAERREAVRVRVRDPLPVKFTYGDVVIAGNLVDISGSGVSIHADLVPATDTDQGGVLHLALAGTALKIPGTFVRATADGNDGTTCVFQIKPDTRADTIIGRFIYQRQVEIIQQLKDEVAVE</sequence>
<protein>
    <submittedName>
        <fullName evidence="2">PilZ domain-containing protein</fullName>
    </submittedName>
</protein>
<evidence type="ECO:0000259" key="1">
    <source>
        <dbReference type="Pfam" id="PF07238"/>
    </source>
</evidence>
<name>A0A7J4ZML4_9BACT</name>
<evidence type="ECO:0000313" key="3">
    <source>
        <dbReference type="Proteomes" id="UP000420562"/>
    </source>
</evidence>
<gene>
    <name evidence="2" type="ORF">F6V25_14325</name>
</gene>
<dbReference type="GO" id="GO:0035438">
    <property type="term" value="F:cyclic-di-GMP binding"/>
    <property type="evidence" value="ECO:0007669"/>
    <property type="project" value="InterPro"/>
</dbReference>
<reference evidence="2 3" key="1">
    <citation type="submission" date="2019-09" db="EMBL/GenBank/DDBJ databases">
        <title>Geobacter sp. Red96, a novel strain isolated from paddy soil.</title>
        <authorList>
            <person name="Xu Z."/>
            <person name="Masuda Y."/>
            <person name="Itoh H."/>
            <person name="Senoo K."/>
        </authorList>
    </citation>
    <scope>NUCLEOTIDE SEQUENCE [LARGE SCALE GENOMIC DNA]</scope>
    <source>
        <strain evidence="2 3">Red96</strain>
    </source>
</reference>
<dbReference type="Gene3D" id="2.40.10.220">
    <property type="entry name" value="predicted glycosyltransferase like domains"/>
    <property type="match status" value="1"/>
</dbReference>
<dbReference type="Pfam" id="PF07238">
    <property type="entry name" value="PilZ"/>
    <property type="match status" value="1"/>
</dbReference>
<comment type="caution">
    <text evidence="2">The sequence shown here is derived from an EMBL/GenBank/DDBJ whole genome shotgun (WGS) entry which is preliminary data.</text>
</comment>
<accession>A0A7J4ZML4</accession>
<dbReference type="AlphaFoldDB" id="A0A7J4ZML4"/>
<dbReference type="Proteomes" id="UP000420562">
    <property type="component" value="Unassembled WGS sequence"/>
</dbReference>
<feature type="domain" description="PilZ" evidence="1">
    <location>
        <begin position="134"/>
        <end position="236"/>
    </location>
</feature>
<organism evidence="2 3">
    <name type="scientific">Oryzomonas japonica</name>
    <dbReference type="NCBI Taxonomy" id="2603858"/>
    <lineage>
        <taxon>Bacteria</taxon>
        <taxon>Pseudomonadati</taxon>
        <taxon>Thermodesulfobacteriota</taxon>
        <taxon>Desulfuromonadia</taxon>
        <taxon>Geobacterales</taxon>
        <taxon>Geobacteraceae</taxon>
        <taxon>Oryzomonas</taxon>
    </lineage>
</organism>
<dbReference type="EMBL" id="VZQZ01000010">
    <property type="protein sequence ID" value="KAB0663987.1"/>
    <property type="molecule type" value="Genomic_DNA"/>
</dbReference>